<evidence type="ECO:0000256" key="10">
    <source>
        <dbReference type="ARBA" id="ARBA00048721"/>
    </source>
</evidence>
<name>A0A231V2L8_9HYPH</name>
<dbReference type="NCBIfam" id="NF000843">
    <property type="entry name" value="PRK00071.2-2"/>
    <property type="match status" value="1"/>
</dbReference>
<comment type="function">
    <text evidence="1 11">Catalyzes the reversible adenylation of nicotinate mononucleotide (NaMN) to nicotinic acid adenine dinucleotide (NaAD).</text>
</comment>
<sequence>MRLIGTARDRPPVDLTGVHPNYLKMPKAPSGLAIGLFGGSFNPPHGGHALAADTAMRRLKLDRLWWMVTPGNPLKQRNELAPLAERIAQSEETAANPRIDVTAFEAVTGAGFTADTLAHIRRRNPTVHFVWIMGADSLAGFHRWQRWREIAETYPIAIIDRPGSTLAFLSSRMAKTFDHARIDEDDAALLPRLDPPAWTFIHGPRSALSSTEIRESRSTADQ</sequence>
<dbReference type="InterPro" id="IPR014729">
    <property type="entry name" value="Rossmann-like_a/b/a_fold"/>
</dbReference>
<dbReference type="PANTHER" id="PTHR39321">
    <property type="entry name" value="NICOTINATE-NUCLEOTIDE ADENYLYLTRANSFERASE-RELATED"/>
    <property type="match status" value="1"/>
</dbReference>
<evidence type="ECO:0000256" key="4">
    <source>
        <dbReference type="ARBA" id="ARBA00022642"/>
    </source>
</evidence>
<comment type="pathway">
    <text evidence="2 11">Cofactor biosynthesis; NAD(+) biosynthesis; deamido-NAD(+) from nicotinate D-ribonucleotide: step 1/1.</text>
</comment>
<dbReference type="HAMAP" id="MF_00244">
    <property type="entry name" value="NaMN_adenylyltr"/>
    <property type="match status" value="1"/>
</dbReference>
<dbReference type="EMBL" id="NBYO01000001">
    <property type="protein sequence ID" value="OXT02435.1"/>
    <property type="molecule type" value="Genomic_DNA"/>
</dbReference>
<dbReference type="Gene3D" id="3.40.50.620">
    <property type="entry name" value="HUPs"/>
    <property type="match status" value="1"/>
</dbReference>
<evidence type="ECO:0000256" key="11">
    <source>
        <dbReference type="HAMAP-Rule" id="MF_00244"/>
    </source>
</evidence>
<evidence type="ECO:0000256" key="9">
    <source>
        <dbReference type="ARBA" id="ARBA00023027"/>
    </source>
</evidence>
<proteinExistence type="inferred from homology"/>
<dbReference type="GO" id="GO:0009435">
    <property type="term" value="P:NAD+ biosynthetic process"/>
    <property type="evidence" value="ECO:0007669"/>
    <property type="project" value="UniProtKB-UniRule"/>
</dbReference>
<dbReference type="GO" id="GO:0004515">
    <property type="term" value="F:nicotinate-nucleotide adenylyltransferase activity"/>
    <property type="evidence" value="ECO:0007669"/>
    <property type="project" value="UniProtKB-UniRule"/>
</dbReference>
<dbReference type="OrthoDB" id="5295945at2"/>
<dbReference type="GO" id="GO:0005524">
    <property type="term" value="F:ATP binding"/>
    <property type="evidence" value="ECO:0007669"/>
    <property type="project" value="UniProtKB-KW"/>
</dbReference>
<comment type="caution">
    <text evidence="13">The sequence shown here is derived from an EMBL/GenBank/DDBJ whole genome shotgun (WGS) entry which is preliminary data.</text>
</comment>
<dbReference type="NCBIfam" id="NF000845">
    <property type="entry name" value="PRK00071.2-4"/>
    <property type="match status" value="1"/>
</dbReference>
<evidence type="ECO:0000259" key="12">
    <source>
        <dbReference type="Pfam" id="PF01467"/>
    </source>
</evidence>
<evidence type="ECO:0000256" key="7">
    <source>
        <dbReference type="ARBA" id="ARBA00022741"/>
    </source>
</evidence>
<keyword evidence="6 11" id="KW-0548">Nucleotidyltransferase</keyword>
<dbReference type="Proteomes" id="UP000215405">
    <property type="component" value="Unassembled WGS sequence"/>
</dbReference>
<evidence type="ECO:0000256" key="1">
    <source>
        <dbReference type="ARBA" id="ARBA00002324"/>
    </source>
</evidence>
<keyword evidence="8 11" id="KW-0067">ATP-binding</keyword>
<evidence type="ECO:0000256" key="2">
    <source>
        <dbReference type="ARBA" id="ARBA00005019"/>
    </source>
</evidence>
<keyword evidence="7 11" id="KW-0547">Nucleotide-binding</keyword>
<dbReference type="InterPro" id="IPR005248">
    <property type="entry name" value="NadD/NMNAT"/>
</dbReference>
<keyword evidence="14" id="KW-1185">Reference proteome</keyword>
<dbReference type="EC" id="2.7.7.18" evidence="11"/>
<comment type="catalytic activity">
    <reaction evidence="10 11">
        <text>nicotinate beta-D-ribonucleotide + ATP + H(+) = deamido-NAD(+) + diphosphate</text>
        <dbReference type="Rhea" id="RHEA:22860"/>
        <dbReference type="ChEBI" id="CHEBI:15378"/>
        <dbReference type="ChEBI" id="CHEBI:30616"/>
        <dbReference type="ChEBI" id="CHEBI:33019"/>
        <dbReference type="ChEBI" id="CHEBI:57502"/>
        <dbReference type="ChEBI" id="CHEBI:58437"/>
        <dbReference type="EC" id="2.7.7.18"/>
    </reaction>
</comment>
<evidence type="ECO:0000256" key="3">
    <source>
        <dbReference type="ARBA" id="ARBA00009014"/>
    </source>
</evidence>
<evidence type="ECO:0000256" key="5">
    <source>
        <dbReference type="ARBA" id="ARBA00022679"/>
    </source>
</evidence>
<protein>
    <recommendedName>
        <fullName evidence="11">Probable nicotinate-nucleotide adenylyltransferase</fullName>
        <ecNumber evidence="11">2.7.7.18</ecNumber>
    </recommendedName>
    <alternativeName>
        <fullName evidence="11">Deamido-NAD(+) diphosphorylase</fullName>
    </alternativeName>
    <alternativeName>
        <fullName evidence="11">Deamido-NAD(+) pyrophosphorylase</fullName>
    </alternativeName>
    <alternativeName>
        <fullName evidence="11">Nicotinate mononucleotide adenylyltransferase</fullName>
        <shortName evidence="11">NaMN adenylyltransferase</shortName>
    </alternativeName>
</protein>
<gene>
    <name evidence="11" type="primary">nadD</name>
    <name evidence="13" type="ORF">B7H23_05930</name>
</gene>
<evidence type="ECO:0000256" key="6">
    <source>
        <dbReference type="ARBA" id="ARBA00022695"/>
    </source>
</evidence>
<organism evidence="13 14">
    <name type="scientific">Notoacmeibacter marinus</name>
    <dbReference type="NCBI Taxonomy" id="1876515"/>
    <lineage>
        <taxon>Bacteria</taxon>
        <taxon>Pseudomonadati</taxon>
        <taxon>Pseudomonadota</taxon>
        <taxon>Alphaproteobacteria</taxon>
        <taxon>Hyphomicrobiales</taxon>
        <taxon>Notoacmeibacteraceae</taxon>
        <taxon>Notoacmeibacter</taxon>
    </lineage>
</organism>
<evidence type="ECO:0000313" key="13">
    <source>
        <dbReference type="EMBL" id="OXT02435.1"/>
    </source>
</evidence>
<evidence type="ECO:0000256" key="8">
    <source>
        <dbReference type="ARBA" id="ARBA00022840"/>
    </source>
</evidence>
<dbReference type="Pfam" id="PF01467">
    <property type="entry name" value="CTP_transf_like"/>
    <property type="match status" value="1"/>
</dbReference>
<feature type="domain" description="Cytidyltransferase-like" evidence="12">
    <location>
        <begin position="36"/>
        <end position="215"/>
    </location>
</feature>
<dbReference type="AlphaFoldDB" id="A0A231V2L8"/>
<dbReference type="NCBIfam" id="TIGR00482">
    <property type="entry name" value="nicotinate (nicotinamide) nucleotide adenylyltransferase"/>
    <property type="match status" value="1"/>
</dbReference>
<evidence type="ECO:0000313" key="14">
    <source>
        <dbReference type="Proteomes" id="UP000215405"/>
    </source>
</evidence>
<dbReference type="InterPro" id="IPR004821">
    <property type="entry name" value="Cyt_trans-like"/>
</dbReference>
<comment type="similarity">
    <text evidence="3 11">Belongs to the NadD family.</text>
</comment>
<keyword evidence="9 11" id="KW-0520">NAD</keyword>
<dbReference type="CDD" id="cd02165">
    <property type="entry name" value="NMNAT"/>
    <property type="match status" value="1"/>
</dbReference>
<keyword evidence="4 11" id="KW-0662">Pyridine nucleotide biosynthesis</keyword>
<dbReference type="UniPathway" id="UPA00253">
    <property type="reaction ID" value="UER00332"/>
</dbReference>
<keyword evidence="5 11" id="KW-0808">Transferase</keyword>
<accession>A0A231V2L8</accession>
<reference evidence="14" key="1">
    <citation type="journal article" date="2017" name="Int. J. Syst. Evol. Microbiol.">
        <title>Notoacmeibacter marinus gen. nov., sp. nov., isolated from the gut of a limpet and proposal of Notoacmeibacteraceae fam. nov. in the order Rhizobiales of the class Alphaproteobacteria.</title>
        <authorList>
            <person name="Huang Z."/>
            <person name="Guo F."/>
            <person name="Lai Q."/>
        </authorList>
    </citation>
    <scope>NUCLEOTIDE SEQUENCE [LARGE SCALE GENOMIC DNA]</scope>
    <source>
        <strain evidence="14">XMTR2A4</strain>
    </source>
</reference>
<dbReference type="RefSeq" id="WP_094076390.1">
    <property type="nucleotide sequence ID" value="NZ_NBYO01000001.1"/>
</dbReference>
<dbReference type="SUPFAM" id="SSF52374">
    <property type="entry name" value="Nucleotidylyl transferase"/>
    <property type="match status" value="1"/>
</dbReference>
<dbReference type="PANTHER" id="PTHR39321:SF3">
    <property type="entry name" value="PHOSPHOPANTETHEINE ADENYLYLTRANSFERASE"/>
    <property type="match status" value="1"/>
</dbReference>